<dbReference type="InterPro" id="IPR047640">
    <property type="entry name" value="RpiR-like"/>
</dbReference>
<sequence length="250" mass="29217">MANINLFLEQSMQEFAKRADVATSLVTHYVKKIGYKDINHFRRTLLQAKVREEKIAPNELTFYVEKTNLLYFTSIEKTLRQLNIEALDKAISILKKTKVTFVYGLGTSRQIAQEMQNALLNIEFVSILANSIDDIVLYSQSYKYEDISVIIFSKNLDSPEFWFLLQAAEKFRFNLIIITQNYNIKATDNIAVVNFATVEQKNRRIALTSKINQMFIADIIVRKISNNKVWQPNELYEYFSQNWKAKKGNW</sequence>
<reference evidence="2 3" key="1">
    <citation type="journal article" date="2013" name="Genome Announc.">
        <title>Complete Genome Sequence of Mycoplasma hyorhinis Strain SK76.</title>
        <authorList>
            <person name="Goodison S."/>
            <person name="Urquidi V."/>
            <person name="Kumar D."/>
            <person name="Reyes L."/>
            <person name="Rosser C.J."/>
        </authorList>
    </citation>
    <scope>NUCLEOTIDE SEQUENCE [LARGE SCALE GENOMIC DNA]</scope>
    <source>
        <strain evidence="2 3">SK76</strain>
    </source>
</reference>
<dbReference type="GO" id="GO:0097367">
    <property type="term" value="F:carbohydrate derivative binding"/>
    <property type="evidence" value="ECO:0007669"/>
    <property type="project" value="InterPro"/>
</dbReference>
<accession>A0AAI8ANB4</accession>
<evidence type="ECO:0000313" key="3">
    <source>
        <dbReference type="Proteomes" id="UP000009399"/>
    </source>
</evidence>
<dbReference type="PANTHER" id="PTHR30514:SF1">
    <property type="entry name" value="HTH-TYPE TRANSCRIPTIONAL REGULATOR HEXR-RELATED"/>
    <property type="match status" value="1"/>
</dbReference>
<dbReference type="GO" id="GO:0003700">
    <property type="term" value="F:DNA-binding transcription factor activity"/>
    <property type="evidence" value="ECO:0007669"/>
    <property type="project" value="InterPro"/>
</dbReference>
<organism evidence="2 3">
    <name type="scientific">Mesomycoplasma hyorhinis SK76</name>
    <dbReference type="NCBI Taxonomy" id="1118964"/>
    <lineage>
        <taxon>Bacteria</taxon>
        <taxon>Bacillati</taxon>
        <taxon>Mycoplasmatota</taxon>
        <taxon>Mycoplasmoidales</taxon>
        <taxon>Metamycoplasmataceae</taxon>
        <taxon>Mesomycoplasma</taxon>
    </lineage>
</organism>
<dbReference type="EMBL" id="CP003914">
    <property type="protein sequence ID" value="AFX74565.1"/>
    <property type="molecule type" value="Genomic_DNA"/>
</dbReference>
<evidence type="ECO:0000313" key="2">
    <source>
        <dbReference type="EMBL" id="AFX74565.1"/>
    </source>
</evidence>
<dbReference type="PROSITE" id="PS51071">
    <property type="entry name" value="HTH_RPIR"/>
    <property type="match status" value="1"/>
</dbReference>
<dbReference type="AlphaFoldDB" id="A0AAI8ANB4"/>
<name>A0AAI8ANB4_MESHY</name>
<dbReference type="PANTHER" id="PTHR30514">
    <property type="entry name" value="GLUCOKINASE"/>
    <property type="match status" value="1"/>
</dbReference>
<dbReference type="Proteomes" id="UP000009399">
    <property type="component" value="Chromosome"/>
</dbReference>
<evidence type="ECO:0000259" key="1">
    <source>
        <dbReference type="PROSITE" id="PS51071"/>
    </source>
</evidence>
<gene>
    <name evidence="2" type="ORF">MOS_662</name>
</gene>
<dbReference type="Gene3D" id="1.10.10.10">
    <property type="entry name" value="Winged helix-like DNA-binding domain superfamily/Winged helix DNA-binding domain"/>
    <property type="match status" value="1"/>
</dbReference>
<proteinExistence type="predicted"/>
<dbReference type="InterPro" id="IPR046348">
    <property type="entry name" value="SIS_dom_sf"/>
</dbReference>
<dbReference type="Gene3D" id="3.40.50.10490">
    <property type="entry name" value="Glucose-6-phosphate isomerase like protein, domain 1"/>
    <property type="match status" value="1"/>
</dbReference>
<dbReference type="SUPFAM" id="SSF53697">
    <property type="entry name" value="SIS domain"/>
    <property type="match status" value="1"/>
</dbReference>
<dbReference type="InterPro" id="IPR036388">
    <property type="entry name" value="WH-like_DNA-bd_sf"/>
</dbReference>
<dbReference type="GO" id="GO:1901135">
    <property type="term" value="P:carbohydrate derivative metabolic process"/>
    <property type="evidence" value="ECO:0007669"/>
    <property type="project" value="InterPro"/>
</dbReference>
<dbReference type="GO" id="GO:0003677">
    <property type="term" value="F:DNA binding"/>
    <property type="evidence" value="ECO:0007669"/>
    <property type="project" value="InterPro"/>
</dbReference>
<feature type="domain" description="HTH rpiR-type" evidence="1">
    <location>
        <begin position="1"/>
        <end position="52"/>
    </location>
</feature>
<protein>
    <submittedName>
        <fullName evidence="2">Transcriptional regulator</fullName>
    </submittedName>
</protein>
<dbReference type="KEGG" id="mhs:MOS_662"/>
<dbReference type="InterPro" id="IPR000281">
    <property type="entry name" value="HTH_RpiR"/>
</dbReference>